<dbReference type="Gene3D" id="3.90.960.10">
    <property type="entry name" value="YbaK/aminoacyl-tRNA synthetase-associated domain"/>
    <property type="match status" value="1"/>
</dbReference>
<proteinExistence type="predicted"/>
<dbReference type="CDD" id="cd04332">
    <property type="entry name" value="YbaK_like"/>
    <property type="match status" value="1"/>
</dbReference>
<evidence type="ECO:0000313" key="3">
    <source>
        <dbReference type="Proteomes" id="UP000774699"/>
    </source>
</evidence>
<protein>
    <recommendedName>
        <fullName evidence="1">YbaK/aminoacyl-tRNA synthetase-associated domain-containing protein</fullName>
    </recommendedName>
</protein>
<dbReference type="PANTHER" id="PTHR30411:SF1">
    <property type="entry name" value="CYTOPLASMIC PROTEIN"/>
    <property type="match status" value="1"/>
</dbReference>
<gene>
    <name evidence="2" type="ORF">FJY86_01865</name>
</gene>
<dbReference type="AlphaFoldDB" id="A0A8T4C6F4"/>
<name>A0A8T4C6F4_9ARCH</name>
<dbReference type="InterPro" id="IPR036754">
    <property type="entry name" value="YbaK/aa-tRNA-synt-asso_dom_sf"/>
</dbReference>
<comment type="caution">
    <text evidence="2">The sequence shown here is derived from an EMBL/GenBank/DDBJ whole genome shotgun (WGS) entry which is preliminary data.</text>
</comment>
<evidence type="ECO:0000313" key="2">
    <source>
        <dbReference type="EMBL" id="MBM3282069.1"/>
    </source>
</evidence>
<dbReference type="Pfam" id="PF04073">
    <property type="entry name" value="tRNA_edit"/>
    <property type="match status" value="1"/>
</dbReference>
<accession>A0A8T4C6F4</accession>
<reference evidence="2" key="1">
    <citation type="submission" date="2019-03" db="EMBL/GenBank/DDBJ databases">
        <title>Lake Tanganyika Metagenome-Assembled Genomes (MAGs).</title>
        <authorList>
            <person name="Tran P."/>
        </authorList>
    </citation>
    <scope>NUCLEOTIDE SEQUENCE</scope>
    <source>
        <strain evidence="2">M_DeepCast_50m_m2_156</strain>
    </source>
</reference>
<dbReference type="EMBL" id="VGJJ01000009">
    <property type="protein sequence ID" value="MBM3282069.1"/>
    <property type="molecule type" value="Genomic_DNA"/>
</dbReference>
<organism evidence="2 3">
    <name type="scientific">Candidatus Iainarchaeum sp</name>
    <dbReference type="NCBI Taxonomy" id="3101447"/>
    <lineage>
        <taxon>Archaea</taxon>
        <taxon>Candidatus Iainarchaeota</taxon>
        <taxon>Candidatus Iainarchaeia</taxon>
        <taxon>Candidatus Iainarchaeales</taxon>
        <taxon>Candidatus Iainarchaeaceae</taxon>
        <taxon>Candidatus Iainarchaeum</taxon>
    </lineage>
</organism>
<dbReference type="Proteomes" id="UP000774699">
    <property type="component" value="Unassembled WGS sequence"/>
</dbReference>
<sequence length="147" mass="15934">MLDEYIDVNGINAQIMHFNEEVSTSSRAGAAESTFPGVKTILLAHEKGFVLAIVEGIKKVDTQAIALILETSNVRLATPQEVENVTGYEVGGVPPISVYGTPTLIDENVMKHAWVLAGGGDKFSLVKIQTRDILEHAFEARVETIAR</sequence>
<feature type="domain" description="YbaK/aminoacyl-tRNA synthetase-associated" evidence="1">
    <location>
        <begin position="35"/>
        <end position="134"/>
    </location>
</feature>
<evidence type="ECO:0000259" key="1">
    <source>
        <dbReference type="Pfam" id="PF04073"/>
    </source>
</evidence>
<dbReference type="GO" id="GO:0002161">
    <property type="term" value="F:aminoacyl-tRNA deacylase activity"/>
    <property type="evidence" value="ECO:0007669"/>
    <property type="project" value="InterPro"/>
</dbReference>
<dbReference type="PANTHER" id="PTHR30411">
    <property type="entry name" value="CYTOPLASMIC PROTEIN"/>
    <property type="match status" value="1"/>
</dbReference>
<dbReference type="InterPro" id="IPR007214">
    <property type="entry name" value="YbaK/aa-tRNA-synth-assoc-dom"/>
</dbReference>
<dbReference type="SUPFAM" id="SSF55826">
    <property type="entry name" value="YbaK/ProRS associated domain"/>
    <property type="match status" value="1"/>
</dbReference>